<gene>
    <name evidence="8" type="ORF">OQ287_09860</name>
</gene>
<dbReference type="InterPro" id="IPR051156">
    <property type="entry name" value="Mito/Outer_Membr_Metalloprot"/>
</dbReference>
<dbReference type="RefSeq" id="WP_250935662.1">
    <property type="nucleotide sequence ID" value="NZ_JAMLJK010000001.1"/>
</dbReference>
<keyword evidence="3 6" id="KW-0378">Hydrolase</keyword>
<keyword evidence="1 6" id="KW-0645">Protease</keyword>
<keyword evidence="4 6" id="KW-0862">Zinc</keyword>
<dbReference type="PROSITE" id="PS51257">
    <property type="entry name" value="PROKAR_LIPOPROTEIN"/>
    <property type="match status" value="1"/>
</dbReference>
<evidence type="ECO:0000256" key="2">
    <source>
        <dbReference type="ARBA" id="ARBA00022723"/>
    </source>
</evidence>
<keyword evidence="9" id="KW-1185">Reference proteome</keyword>
<evidence type="ECO:0000313" key="8">
    <source>
        <dbReference type="EMBL" id="MCX2524549.1"/>
    </source>
</evidence>
<dbReference type="PANTHER" id="PTHR22726:SF24">
    <property type="entry name" value="M48 FAMILY METALLOPEPTIDASE"/>
    <property type="match status" value="1"/>
</dbReference>
<sequence length="268" mass="28913">MRHTTWKHAALGCLVVMGLAGCTTSPLGRSQLSLFSADKLDQMGQQSFETYQKKLPEVQGRTRQYVECVADAITEQVNSKDAPKKWNLAVFKSDQANAFALPGGYIGVYSGLLNVAENQDQLAAVLGHEVSHVLAHHANERVSTQSITQSGLSVVQAVAGQGGEQLATLLGAGAQYGVLLPFSRKQESEADLLGLDLMAKAGFNPQASIALWNNMKASGGQQPPEWMSTHPGNDHRIQDLQGRMASAQALYQQAKKAGRTPNCNRFRP</sequence>
<reference evidence="8" key="1">
    <citation type="submission" date="2022-11" db="EMBL/GenBank/DDBJ databases">
        <title>Larsenimonas rhizosphaerae sp. nov., isolated from a tidal mudflat.</title>
        <authorList>
            <person name="Lee S.D."/>
            <person name="Kim I.S."/>
        </authorList>
    </citation>
    <scope>NUCLEOTIDE SEQUENCE</scope>
    <source>
        <strain evidence="8">GH2-1</strain>
    </source>
</reference>
<keyword evidence="5 6" id="KW-0482">Metalloprotease</keyword>
<dbReference type="PANTHER" id="PTHR22726">
    <property type="entry name" value="METALLOENDOPEPTIDASE OMA1"/>
    <property type="match status" value="1"/>
</dbReference>
<evidence type="ECO:0000256" key="6">
    <source>
        <dbReference type="RuleBase" id="RU003983"/>
    </source>
</evidence>
<evidence type="ECO:0000313" key="9">
    <source>
        <dbReference type="Proteomes" id="UP001165678"/>
    </source>
</evidence>
<accession>A0AA41ZI10</accession>
<evidence type="ECO:0000256" key="1">
    <source>
        <dbReference type="ARBA" id="ARBA00022670"/>
    </source>
</evidence>
<comment type="similarity">
    <text evidence="6">Belongs to the peptidase M48 family.</text>
</comment>
<comment type="caution">
    <text evidence="8">The sequence shown here is derived from an EMBL/GenBank/DDBJ whole genome shotgun (WGS) entry which is preliminary data.</text>
</comment>
<dbReference type="GO" id="GO:0046872">
    <property type="term" value="F:metal ion binding"/>
    <property type="evidence" value="ECO:0007669"/>
    <property type="project" value="UniProtKB-KW"/>
</dbReference>
<evidence type="ECO:0000256" key="5">
    <source>
        <dbReference type="ARBA" id="ARBA00023049"/>
    </source>
</evidence>
<dbReference type="GO" id="GO:0051603">
    <property type="term" value="P:proteolysis involved in protein catabolic process"/>
    <property type="evidence" value="ECO:0007669"/>
    <property type="project" value="TreeGrafter"/>
</dbReference>
<name>A0AA41ZI10_9GAMM</name>
<dbReference type="CDD" id="cd07331">
    <property type="entry name" value="M48C_Oma1_like"/>
    <property type="match status" value="1"/>
</dbReference>
<dbReference type="EMBL" id="JAPIVE010000002">
    <property type="protein sequence ID" value="MCX2524549.1"/>
    <property type="molecule type" value="Genomic_DNA"/>
</dbReference>
<comment type="cofactor">
    <cofactor evidence="6">
        <name>Zn(2+)</name>
        <dbReference type="ChEBI" id="CHEBI:29105"/>
    </cofactor>
    <text evidence="6">Binds 1 zinc ion per subunit.</text>
</comment>
<proteinExistence type="inferred from homology"/>
<dbReference type="AlphaFoldDB" id="A0AA41ZI10"/>
<dbReference type="Gene3D" id="3.30.2010.10">
    <property type="entry name" value="Metalloproteases ('zincins'), catalytic domain"/>
    <property type="match status" value="1"/>
</dbReference>
<organism evidence="8 9">
    <name type="scientific">Larsenimonas rhizosphaerae</name>
    <dbReference type="NCBI Taxonomy" id="2944682"/>
    <lineage>
        <taxon>Bacteria</taxon>
        <taxon>Pseudomonadati</taxon>
        <taxon>Pseudomonadota</taxon>
        <taxon>Gammaproteobacteria</taxon>
        <taxon>Oceanospirillales</taxon>
        <taxon>Halomonadaceae</taxon>
        <taxon>Larsenimonas</taxon>
    </lineage>
</organism>
<keyword evidence="2" id="KW-0479">Metal-binding</keyword>
<dbReference type="Pfam" id="PF01435">
    <property type="entry name" value="Peptidase_M48"/>
    <property type="match status" value="1"/>
</dbReference>
<feature type="domain" description="Peptidase M48" evidence="7">
    <location>
        <begin position="63"/>
        <end position="243"/>
    </location>
</feature>
<dbReference type="Proteomes" id="UP001165678">
    <property type="component" value="Unassembled WGS sequence"/>
</dbReference>
<evidence type="ECO:0000259" key="7">
    <source>
        <dbReference type="Pfam" id="PF01435"/>
    </source>
</evidence>
<evidence type="ECO:0000256" key="3">
    <source>
        <dbReference type="ARBA" id="ARBA00022801"/>
    </source>
</evidence>
<dbReference type="InterPro" id="IPR001915">
    <property type="entry name" value="Peptidase_M48"/>
</dbReference>
<dbReference type="GO" id="GO:0016020">
    <property type="term" value="C:membrane"/>
    <property type="evidence" value="ECO:0007669"/>
    <property type="project" value="TreeGrafter"/>
</dbReference>
<dbReference type="GO" id="GO:0004222">
    <property type="term" value="F:metalloendopeptidase activity"/>
    <property type="evidence" value="ECO:0007669"/>
    <property type="project" value="InterPro"/>
</dbReference>
<evidence type="ECO:0000256" key="4">
    <source>
        <dbReference type="ARBA" id="ARBA00022833"/>
    </source>
</evidence>
<protein>
    <submittedName>
        <fullName evidence="8">M48 family metallopeptidase</fullName>
    </submittedName>
</protein>